<gene>
    <name evidence="1" type="ORF">DFI_16210</name>
</gene>
<dbReference type="STRING" id="317577.GCA_000419625_02976"/>
<proteinExistence type="predicted"/>
<sequence length="80" mass="9013">MDLVLVALSPLPVWAVYWLCTRKLNDAEPLVLAALTLTPSQALSESDLRQVTGLTERQLAVTLRRLRRQVSRNSDLISLR</sequence>
<evidence type="ECO:0000313" key="2">
    <source>
        <dbReference type="Proteomes" id="UP000259030"/>
    </source>
</evidence>
<dbReference type="Proteomes" id="UP000259030">
    <property type="component" value="Plasmid pDFI1"/>
</dbReference>
<dbReference type="RefSeq" id="WP_027463857.1">
    <property type="nucleotide sequence ID" value="NZ_CP021082.1"/>
</dbReference>
<dbReference type="KEGG" id="dfc:DFI_16210"/>
<dbReference type="EMBL" id="CP021082">
    <property type="protein sequence ID" value="ASN82702.1"/>
    <property type="molecule type" value="Genomic_DNA"/>
</dbReference>
<evidence type="ECO:0000313" key="1">
    <source>
        <dbReference type="EMBL" id="ASN82702.1"/>
    </source>
</evidence>
<keyword evidence="2" id="KW-1185">Reference proteome</keyword>
<organism evidence="1 2">
    <name type="scientific">Deinococcus ficus</name>
    <dbReference type="NCBI Taxonomy" id="317577"/>
    <lineage>
        <taxon>Bacteria</taxon>
        <taxon>Thermotogati</taxon>
        <taxon>Deinococcota</taxon>
        <taxon>Deinococci</taxon>
        <taxon>Deinococcales</taxon>
        <taxon>Deinococcaceae</taxon>
        <taxon>Deinococcus</taxon>
    </lineage>
</organism>
<accession>A0A221T1C3</accession>
<name>A0A221T1C3_9DEIO</name>
<protein>
    <submittedName>
        <fullName evidence="1">Uncharacterized protein</fullName>
    </submittedName>
</protein>
<keyword evidence="1" id="KW-0614">Plasmid</keyword>
<dbReference type="AlphaFoldDB" id="A0A221T1C3"/>
<geneLocation type="plasmid" evidence="2">
    <name>pdfi1</name>
</geneLocation>
<reference evidence="1 2" key="1">
    <citation type="submission" date="2017-05" db="EMBL/GenBank/DDBJ databases">
        <title>The complete genome sequence of Deinococcus ficus isolated from the rhizosphere of the Ficus religiosa L. in Taiwan.</title>
        <authorList>
            <person name="Wu K.-M."/>
            <person name="Liao T.-L."/>
            <person name="Liu Y.-M."/>
            <person name="Young C.-C."/>
            <person name="Tsai S.-F."/>
        </authorList>
    </citation>
    <scope>NUCLEOTIDE SEQUENCE [LARGE SCALE GENOMIC DNA]</scope>
    <source>
        <strain evidence="1 2">CC-FR2-10</strain>
        <plasmid evidence="2">pdfi1</plasmid>
    </source>
</reference>